<organism evidence="1">
    <name type="scientific">Mediterraneibacter gnavus</name>
    <name type="common">Ruminococcus gnavus</name>
    <dbReference type="NCBI Taxonomy" id="33038"/>
    <lineage>
        <taxon>Bacteria</taxon>
        <taxon>Bacillati</taxon>
        <taxon>Bacillota</taxon>
        <taxon>Clostridia</taxon>
        <taxon>Lachnospirales</taxon>
        <taxon>Lachnospiraceae</taxon>
        <taxon>Mediterraneibacter</taxon>
    </lineage>
</organism>
<accession>A0A6N2Z0N9</accession>
<name>A0A6N2Z0N9_MEDGN</name>
<gene>
    <name evidence="2" type="ORF">RGLFYP19_00180</name>
    <name evidence="1" type="ORF">RGLFYP36_02984</name>
</gene>
<evidence type="ECO:0000313" key="2">
    <source>
        <dbReference type="EMBL" id="VYU22910.1"/>
    </source>
</evidence>
<proteinExistence type="predicted"/>
<sequence>MFGIGSKFLKYFALMKENLQEEIGEKMYDISSSYDILNVISNKMIFGFSKKIRKVKIQ</sequence>
<dbReference type="AlphaFoldDB" id="A0A6N2Z0N9"/>
<evidence type="ECO:0000313" key="1">
    <source>
        <dbReference type="EMBL" id="VYT70802.1"/>
    </source>
</evidence>
<reference evidence="1" key="1">
    <citation type="submission" date="2019-11" db="EMBL/GenBank/DDBJ databases">
        <authorList>
            <person name="Feng L."/>
        </authorList>
    </citation>
    <scope>NUCLEOTIDE SEQUENCE</scope>
    <source>
        <strain evidence="2">RgnavusLFYP19</strain>
        <strain evidence="1">RgnavusLFYP36</strain>
    </source>
</reference>
<protein>
    <submittedName>
        <fullName evidence="1">Uncharacterized protein</fullName>
    </submittedName>
</protein>
<dbReference type="EMBL" id="CACRUU010000015">
    <property type="protein sequence ID" value="VYT70802.1"/>
    <property type="molecule type" value="Genomic_DNA"/>
</dbReference>
<dbReference type="EMBL" id="CACRUK010000023">
    <property type="protein sequence ID" value="VYU22910.1"/>
    <property type="molecule type" value="Genomic_DNA"/>
</dbReference>